<evidence type="ECO:0008006" key="3">
    <source>
        <dbReference type="Google" id="ProtNLM"/>
    </source>
</evidence>
<dbReference type="RefSeq" id="WP_379861770.1">
    <property type="nucleotide sequence ID" value="NZ_JBHMFC010000081.1"/>
</dbReference>
<name>A0ABV5FDJ4_9FLAO</name>
<evidence type="ECO:0000313" key="2">
    <source>
        <dbReference type="Proteomes" id="UP001589585"/>
    </source>
</evidence>
<proteinExistence type="predicted"/>
<accession>A0ABV5FDJ4</accession>
<protein>
    <recommendedName>
        <fullName evidence="3">Lipoprotein</fullName>
    </recommendedName>
</protein>
<comment type="caution">
    <text evidence="1">The sequence shown here is derived from an EMBL/GenBank/DDBJ whole genome shotgun (WGS) entry which is preliminary data.</text>
</comment>
<reference evidence="1 2" key="1">
    <citation type="submission" date="2024-09" db="EMBL/GenBank/DDBJ databases">
        <authorList>
            <person name="Sun Q."/>
            <person name="Mori K."/>
        </authorList>
    </citation>
    <scope>NUCLEOTIDE SEQUENCE [LARGE SCALE GENOMIC DNA]</scope>
    <source>
        <strain evidence="1 2">CECT 8622</strain>
    </source>
</reference>
<dbReference type="PROSITE" id="PS51257">
    <property type="entry name" value="PROKAR_LIPOPROTEIN"/>
    <property type="match status" value="1"/>
</dbReference>
<keyword evidence="2" id="KW-1185">Reference proteome</keyword>
<organism evidence="1 2">
    <name type="scientific">Mariniflexile ostreae</name>
    <dbReference type="NCBI Taxonomy" id="1520892"/>
    <lineage>
        <taxon>Bacteria</taxon>
        <taxon>Pseudomonadati</taxon>
        <taxon>Bacteroidota</taxon>
        <taxon>Flavobacteriia</taxon>
        <taxon>Flavobacteriales</taxon>
        <taxon>Flavobacteriaceae</taxon>
        <taxon>Mariniflexile</taxon>
    </lineage>
</organism>
<gene>
    <name evidence="1" type="ORF">ACFFU9_12380</name>
</gene>
<evidence type="ECO:0000313" key="1">
    <source>
        <dbReference type="EMBL" id="MFB9057537.1"/>
    </source>
</evidence>
<sequence>MKTNAIHKISVLVIFTVCLLVSCNNVTKEKPSEQQKPEKISAPKQTIDYEYASNLEEEYINTRASIINKSLDMEDAREFWFDLDQLKKYIAYVEQEAKSQGYKNLGIRIYNGAYPKEKQYPDPGYSTVFLVPTGTKSISKAGISSSSFILSNDNIQSIRAYNYGHAGRPPKKIIK</sequence>
<dbReference type="Proteomes" id="UP001589585">
    <property type="component" value="Unassembled WGS sequence"/>
</dbReference>
<dbReference type="EMBL" id="JBHMFC010000081">
    <property type="protein sequence ID" value="MFB9057537.1"/>
    <property type="molecule type" value="Genomic_DNA"/>
</dbReference>